<dbReference type="GO" id="GO:0016757">
    <property type="term" value="F:glycosyltransferase activity"/>
    <property type="evidence" value="ECO:0007669"/>
    <property type="project" value="UniProtKB-KW"/>
</dbReference>
<dbReference type="Gene3D" id="3.40.50.2000">
    <property type="entry name" value="Glycogen Phosphorylase B"/>
    <property type="match status" value="2"/>
</dbReference>
<keyword evidence="2" id="KW-0328">Glycosyltransferase</keyword>
<reference evidence="2 3" key="1">
    <citation type="submission" date="2024-02" db="EMBL/GenBank/DDBJ databases">
        <title>A novel Gemmatimonadota bacterium.</title>
        <authorList>
            <person name="Du Z.-J."/>
            <person name="Ye Y.-Q."/>
        </authorList>
    </citation>
    <scope>NUCLEOTIDE SEQUENCE [LARGE SCALE GENOMIC DNA]</scope>
    <source>
        <strain evidence="2 3">DH-20</strain>
    </source>
</reference>
<dbReference type="PANTHER" id="PTHR12526">
    <property type="entry name" value="GLYCOSYLTRANSFERASE"/>
    <property type="match status" value="1"/>
</dbReference>
<dbReference type="Proteomes" id="UP001484239">
    <property type="component" value="Unassembled WGS sequence"/>
</dbReference>
<organism evidence="2 3">
    <name type="scientific">Gaopeijia maritima</name>
    <dbReference type="NCBI Taxonomy" id="3119007"/>
    <lineage>
        <taxon>Bacteria</taxon>
        <taxon>Pseudomonadati</taxon>
        <taxon>Gemmatimonadota</taxon>
        <taxon>Longimicrobiia</taxon>
        <taxon>Gaopeijiales</taxon>
        <taxon>Gaopeijiaceae</taxon>
        <taxon>Gaopeijia</taxon>
    </lineage>
</organism>
<keyword evidence="2" id="KW-0808">Transferase</keyword>
<gene>
    <name evidence="2" type="ORF">WI372_00320</name>
</gene>
<dbReference type="Pfam" id="PF13439">
    <property type="entry name" value="Glyco_transf_4"/>
    <property type="match status" value="1"/>
</dbReference>
<dbReference type="PANTHER" id="PTHR12526:SF600">
    <property type="entry name" value="GLYCOSYL TRANSFERASE GROUP 1"/>
    <property type="match status" value="1"/>
</dbReference>
<comment type="caution">
    <text evidence="2">The sequence shown here is derived from an EMBL/GenBank/DDBJ whole genome shotgun (WGS) entry which is preliminary data.</text>
</comment>
<evidence type="ECO:0000313" key="2">
    <source>
        <dbReference type="EMBL" id="MEK9499420.1"/>
    </source>
</evidence>
<dbReference type="EC" id="2.4.-.-" evidence="2"/>
<name>A0ABU9E607_9BACT</name>
<keyword evidence="3" id="KW-1185">Reference proteome</keyword>
<feature type="domain" description="Glycosyltransferase subfamily 4-like N-terminal" evidence="1">
    <location>
        <begin position="85"/>
        <end position="206"/>
    </location>
</feature>
<evidence type="ECO:0000259" key="1">
    <source>
        <dbReference type="Pfam" id="PF13439"/>
    </source>
</evidence>
<dbReference type="EMBL" id="JBBHLI010000001">
    <property type="protein sequence ID" value="MEK9499420.1"/>
    <property type="molecule type" value="Genomic_DNA"/>
</dbReference>
<dbReference type="RefSeq" id="WP_405286122.1">
    <property type="nucleotide sequence ID" value="NZ_JBBHLI010000001.1"/>
</dbReference>
<protein>
    <submittedName>
        <fullName evidence="2">Glycosyltransferase family 4 protein</fullName>
        <ecNumber evidence="2">2.4.-.-</ecNumber>
    </submittedName>
</protein>
<evidence type="ECO:0000313" key="3">
    <source>
        <dbReference type="Proteomes" id="UP001484239"/>
    </source>
</evidence>
<sequence>MLLRSYHLVRELAVRNDLDLVAFTQRNLLSPIYADVDQGLEEAREHLSDYCRSVAFVPLPSDRSRWGRHALALRSLVTGSAYDLEWLTSPAYRAAVEAKIARNIYDVVHVDTVGLMQYADLVPRGVPIVLDHHNVESHMLERRAGRTSGWRRAFFTLQARRVRALEERWCETVALNAVCSEMDAERLTEIAPHAPVEVVPNGVDIEFFKPSSGRKRERRIIFVGTLDWYPNTEAVRRIAHHIWPLLRDRDPEMHCDIIGGSPPEDLVELAARDDRFHVHGFVDDIHPWLEQALAYVCPIRDGGGTKLKILDALAMSKAIVADPIACEGIDVTDGTNVLFATEPDAYVEAILRLRDDDELRDQLEENARRLAVERYSFRAVGDDFSRSLRALASA</sequence>
<proteinExistence type="predicted"/>
<dbReference type="SUPFAM" id="SSF53756">
    <property type="entry name" value="UDP-Glycosyltransferase/glycogen phosphorylase"/>
    <property type="match status" value="1"/>
</dbReference>
<dbReference type="Pfam" id="PF13692">
    <property type="entry name" value="Glyco_trans_1_4"/>
    <property type="match status" value="1"/>
</dbReference>
<dbReference type="InterPro" id="IPR028098">
    <property type="entry name" value="Glyco_trans_4-like_N"/>
</dbReference>
<dbReference type="CDD" id="cd03801">
    <property type="entry name" value="GT4_PimA-like"/>
    <property type="match status" value="1"/>
</dbReference>
<accession>A0ABU9E607</accession>